<protein>
    <recommendedName>
        <fullName evidence="3">Tektin</fullName>
    </recommendedName>
</protein>
<keyword evidence="4" id="KW-0175">Coiled coil</keyword>
<proteinExistence type="inferred from homology"/>
<dbReference type="Pfam" id="PF03148">
    <property type="entry name" value="Tektin"/>
    <property type="match status" value="1"/>
</dbReference>
<dbReference type="OMA" id="WHDSGER"/>
<dbReference type="GO" id="GO:0005634">
    <property type="term" value="C:nucleus"/>
    <property type="evidence" value="ECO:0007669"/>
    <property type="project" value="TreeGrafter"/>
</dbReference>
<dbReference type="RefSeq" id="XP_013390062.1">
    <property type="nucleotide sequence ID" value="XM_013534608.1"/>
</dbReference>
<dbReference type="GO" id="GO:0060294">
    <property type="term" value="P:cilium movement involved in cell motility"/>
    <property type="evidence" value="ECO:0007669"/>
    <property type="project" value="UniProtKB-UniRule"/>
</dbReference>
<feature type="coiled-coil region" evidence="4">
    <location>
        <begin position="74"/>
        <end position="101"/>
    </location>
</feature>
<dbReference type="InParanoid" id="A0A1S3HVJ4"/>
<evidence type="ECO:0000313" key="7">
    <source>
        <dbReference type="RefSeq" id="XP_013390062.1"/>
    </source>
</evidence>
<dbReference type="InterPro" id="IPR000435">
    <property type="entry name" value="Tektins"/>
</dbReference>
<name>A0A1S3HVJ4_LINAN</name>
<feature type="compositionally biased region" description="Basic and acidic residues" evidence="5">
    <location>
        <begin position="28"/>
        <end position="59"/>
    </location>
</feature>
<dbReference type="STRING" id="7574.A0A1S3HVJ4"/>
<keyword evidence="2" id="KW-0963">Cytoplasm</keyword>
<feature type="region of interest" description="Disordered" evidence="5">
    <location>
        <begin position="27"/>
        <end position="59"/>
    </location>
</feature>
<evidence type="ECO:0000256" key="3">
    <source>
        <dbReference type="RuleBase" id="RU367040"/>
    </source>
</evidence>
<keyword evidence="3" id="KW-0282">Flagellum</keyword>
<dbReference type="AlphaFoldDB" id="A0A1S3HVJ4"/>
<dbReference type="KEGG" id="lak:106158557"/>
<reference evidence="7" key="1">
    <citation type="submission" date="2025-08" db="UniProtKB">
        <authorList>
            <consortium name="RefSeq"/>
        </authorList>
    </citation>
    <scope>IDENTIFICATION</scope>
    <source>
        <tissue evidence="7">Gonads</tissue>
    </source>
</reference>
<dbReference type="Proteomes" id="UP000085678">
    <property type="component" value="Unplaced"/>
</dbReference>
<gene>
    <name evidence="7" type="primary">LOC106158557</name>
</gene>
<dbReference type="GO" id="GO:0015630">
    <property type="term" value="C:microtubule cytoskeleton"/>
    <property type="evidence" value="ECO:0007669"/>
    <property type="project" value="UniProtKB-UniRule"/>
</dbReference>
<accession>A0A1S3HVJ4</accession>
<keyword evidence="6" id="KW-1185">Reference proteome</keyword>
<evidence type="ECO:0000256" key="1">
    <source>
        <dbReference type="ARBA" id="ARBA00007209"/>
    </source>
</evidence>
<dbReference type="GO" id="GO:0005930">
    <property type="term" value="C:axoneme"/>
    <property type="evidence" value="ECO:0007669"/>
    <property type="project" value="UniProtKB-SubCell"/>
</dbReference>
<keyword evidence="3" id="KW-0969">Cilium</keyword>
<keyword evidence="3" id="KW-0966">Cell projection</keyword>
<comment type="similarity">
    <text evidence="1 3">Belongs to the tektin family.</text>
</comment>
<evidence type="ECO:0000313" key="6">
    <source>
        <dbReference type="Proteomes" id="UP000085678"/>
    </source>
</evidence>
<sequence>MATQVKPATRFAPSDWFTSNYTISTNAERQRESSHQVRQESRFLRNETDNRTKWDQHDNNTRLSDRVDDIRKWKEILEKCLADLDKEIADLSESKEQTELALEAKNVPTDVAIECLTIREGRQAIDLVSDEVEAQLHKGGIVLISYNAH</sequence>
<dbReference type="PANTHER" id="PTHR19960">
    <property type="entry name" value="TEKTIN"/>
    <property type="match status" value="1"/>
</dbReference>
<dbReference type="OrthoDB" id="440745at2759"/>
<dbReference type="GO" id="GO:0060271">
    <property type="term" value="P:cilium assembly"/>
    <property type="evidence" value="ECO:0007669"/>
    <property type="project" value="UniProtKB-UniRule"/>
</dbReference>
<comment type="subcellular location">
    <subcellularLocation>
        <location evidence="3">Cytoplasm</location>
        <location evidence="3">Cytoskeleton</location>
        <location evidence="3">Cilium axoneme</location>
    </subcellularLocation>
</comment>
<organism evidence="6 7">
    <name type="scientific">Lingula anatina</name>
    <name type="common">Brachiopod</name>
    <name type="synonym">Lingula unguis</name>
    <dbReference type="NCBI Taxonomy" id="7574"/>
    <lineage>
        <taxon>Eukaryota</taxon>
        <taxon>Metazoa</taxon>
        <taxon>Spiralia</taxon>
        <taxon>Lophotrochozoa</taxon>
        <taxon>Brachiopoda</taxon>
        <taxon>Linguliformea</taxon>
        <taxon>Lingulata</taxon>
        <taxon>Lingulida</taxon>
        <taxon>Linguloidea</taxon>
        <taxon>Lingulidae</taxon>
        <taxon>Lingula</taxon>
    </lineage>
</organism>
<evidence type="ECO:0000256" key="4">
    <source>
        <dbReference type="SAM" id="Coils"/>
    </source>
</evidence>
<evidence type="ECO:0000256" key="2">
    <source>
        <dbReference type="ARBA" id="ARBA00022490"/>
    </source>
</evidence>
<dbReference type="PANTHER" id="PTHR19960:SF7">
    <property type="entry name" value="TEKTIN"/>
    <property type="match status" value="1"/>
</dbReference>
<evidence type="ECO:0000256" key="5">
    <source>
        <dbReference type="SAM" id="MobiDB-lite"/>
    </source>
</evidence>
<dbReference type="InterPro" id="IPR048256">
    <property type="entry name" value="Tektin-like"/>
</dbReference>
<dbReference type="GeneID" id="106158557"/>